<evidence type="ECO:0000313" key="4">
    <source>
        <dbReference type="Proteomes" id="UP000179467"/>
    </source>
</evidence>
<dbReference type="InterPro" id="IPR000182">
    <property type="entry name" value="GNAT_dom"/>
</dbReference>
<dbReference type="AlphaFoldDB" id="A0A1S1HD27"/>
<evidence type="ECO:0000313" key="3">
    <source>
        <dbReference type="EMBL" id="OHT19183.1"/>
    </source>
</evidence>
<keyword evidence="4" id="KW-1185">Reference proteome</keyword>
<dbReference type="OrthoDB" id="9815099at2"/>
<dbReference type="InterPro" id="IPR016181">
    <property type="entry name" value="Acyl_CoA_acyltransferase"/>
</dbReference>
<dbReference type="RefSeq" id="WP_070933040.1">
    <property type="nucleotide sequence ID" value="NZ_MIPT01000001.1"/>
</dbReference>
<organism evidence="3 4">
    <name type="scientific">Edaphosphingomonas haloaromaticamans</name>
    <dbReference type="NCBI Taxonomy" id="653954"/>
    <lineage>
        <taxon>Bacteria</taxon>
        <taxon>Pseudomonadati</taxon>
        <taxon>Pseudomonadota</taxon>
        <taxon>Alphaproteobacteria</taxon>
        <taxon>Sphingomonadales</taxon>
        <taxon>Rhizorhabdaceae</taxon>
        <taxon>Edaphosphingomonas</taxon>
    </lineage>
</organism>
<dbReference type="Proteomes" id="UP000179467">
    <property type="component" value="Unassembled WGS sequence"/>
</dbReference>
<evidence type="ECO:0000259" key="2">
    <source>
        <dbReference type="PROSITE" id="PS51186"/>
    </source>
</evidence>
<gene>
    <name evidence="3" type="ORF">BHE75_01166</name>
</gene>
<evidence type="ECO:0000256" key="1">
    <source>
        <dbReference type="SAM" id="MobiDB-lite"/>
    </source>
</evidence>
<feature type="region of interest" description="Disordered" evidence="1">
    <location>
        <begin position="156"/>
        <end position="175"/>
    </location>
</feature>
<dbReference type="PROSITE" id="PS51186">
    <property type="entry name" value="GNAT"/>
    <property type="match status" value="1"/>
</dbReference>
<dbReference type="GO" id="GO:0016747">
    <property type="term" value="F:acyltransferase activity, transferring groups other than amino-acyl groups"/>
    <property type="evidence" value="ECO:0007669"/>
    <property type="project" value="InterPro"/>
</dbReference>
<dbReference type="Pfam" id="PF13527">
    <property type="entry name" value="Acetyltransf_9"/>
    <property type="match status" value="1"/>
</dbReference>
<proteinExistence type="predicted"/>
<feature type="domain" description="N-acetyltransferase" evidence="2">
    <location>
        <begin position="2"/>
        <end position="153"/>
    </location>
</feature>
<accession>A0A1S1HD27</accession>
<dbReference type="Gene3D" id="3.40.630.30">
    <property type="match status" value="1"/>
</dbReference>
<protein>
    <recommendedName>
        <fullName evidence="2">N-acetyltransferase domain-containing protein</fullName>
    </recommendedName>
</protein>
<comment type="caution">
    <text evidence="3">The sequence shown here is derived from an EMBL/GenBank/DDBJ whole genome shotgun (WGS) entry which is preliminary data.</text>
</comment>
<dbReference type="EMBL" id="MIPT01000001">
    <property type="protein sequence ID" value="OHT19183.1"/>
    <property type="molecule type" value="Genomic_DNA"/>
</dbReference>
<dbReference type="CDD" id="cd04301">
    <property type="entry name" value="NAT_SF"/>
    <property type="match status" value="1"/>
</dbReference>
<name>A0A1S1HD27_9SPHN</name>
<dbReference type="SUPFAM" id="SSF55729">
    <property type="entry name" value="Acyl-CoA N-acyltransferases (Nat)"/>
    <property type="match status" value="1"/>
</dbReference>
<sequence length="175" mass="18702">MITLAPIAAAAPAAIEQLLDAAFGTDRHGRTAYRLRSGTEQIPALSLAAFESGELVGTIQCWPVELAAEDGRIVPMVLVGPVAVRPDRQKDGIGRMLMEAMLAAADAGHADALVLIGDPEYYERFFGFSADRTGGWDVPGPVERHRLLARLRGPAPLPERGTLRPRQEAAAAALR</sequence>
<reference evidence="3 4" key="1">
    <citation type="submission" date="2016-09" db="EMBL/GenBank/DDBJ databases">
        <title>Metabolic pathway, cell adaptation mechanisms and a novel monoxygenase revealed through proteogenomic-transcription analysis of a Sphingomonas haloaromaticamans strain degrading the fungicide ortho-phenylphenol.</title>
        <authorList>
            <person name="Perruchon C."/>
            <person name="Papadopoulou E.S."/>
            <person name="Rousidou C."/>
            <person name="Vasileiadis S."/>
            <person name="Tanou G."/>
            <person name="Amoutzias G."/>
            <person name="Molassiotis A."/>
            <person name="Karpouzas D.G."/>
        </authorList>
    </citation>
    <scope>NUCLEOTIDE SEQUENCE [LARGE SCALE GENOMIC DNA]</scope>
    <source>
        <strain evidence="3 4">P3</strain>
    </source>
</reference>